<keyword evidence="7 12" id="KW-0560">Oxidoreductase</keyword>
<dbReference type="InterPro" id="IPR011284">
    <property type="entry name" value="3oxo_ACP_reduc"/>
</dbReference>
<evidence type="ECO:0000256" key="9">
    <source>
        <dbReference type="ARBA" id="ARBA00023160"/>
    </source>
</evidence>
<keyword evidence="5 12" id="KW-0276">Fatty acid metabolism</keyword>
<dbReference type="STRING" id="698738.OLEAN_C20020"/>
<accession>R4YSC2</accession>
<feature type="active site" description="Proton acceptor" evidence="10">
    <location>
        <position position="157"/>
    </location>
</feature>
<evidence type="ECO:0000256" key="1">
    <source>
        <dbReference type="ARBA" id="ARBA00002607"/>
    </source>
</evidence>
<dbReference type="InterPro" id="IPR050259">
    <property type="entry name" value="SDR"/>
</dbReference>
<evidence type="ECO:0000256" key="2">
    <source>
        <dbReference type="ARBA" id="ARBA00005194"/>
    </source>
</evidence>
<dbReference type="Pfam" id="PF13561">
    <property type="entry name" value="adh_short_C2"/>
    <property type="match status" value="1"/>
</dbReference>
<dbReference type="InterPro" id="IPR002347">
    <property type="entry name" value="SDR_fam"/>
</dbReference>
<evidence type="ECO:0000256" key="4">
    <source>
        <dbReference type="ARBA" id="ARBA00022516"/>
    </source>
</evidence>
<feature type="binding site" evidence="11">
    <location>
        <position position="190"/>
    </location>
    <ligand>
        <name>NADP(+)</name>
        <dbReference type="ChEBI" id="CHEBI:58349"/>
    </ligand>
</feature>
<feature type="binding site" evidence="11">
    <location>
        <begin position="15"/>
        <end position="18"/>
    </location>
    <ligand>
        <name>NADP(+)</name>
        <dbReference type="ChEBI" id="CHEBI:58349"/>
    </ligand>
</feature>
<dbReference type="NCBIfam" id="NF009464">
    <property type="entry name" value="PRK12824.1"/>
    <property type="match status" value="1"/>
</dbReference>
<dbReference type="GO" id="GO:0051287">
    <property type="term" value="F:NAD binding"/>
    <property type="evidence" value="ECO:0007669"/>
    <property type="project" value="UniProtKB-UniRule"/>
</dbReference>
<comment type="function">
    <text evidence="1 12">Catalyzes the NADPH-dependent reduction of beta-ketoacyl-ACP substrates to beta-hydroxyacyl-ACP products, the first reductive step in the elongation cycle of fatty acid biosynthesis.</text>
</comment>
<dbReference type="PATRIC" id="fig|698738.3.peg.2071"/>
<dbReference type="HOGENOM" id="CLU_010194_1_3_6"/>
<protein>
    <recommendedName>
        <fullName evidence="12">3-oxoacyl-[acyl-carrier-protein] reductase</fullName>
        <ecNumber evidence="12">1.1.1.100</ecNumber>
    </recommendedName>
</protein>
<evidence type="ECO:0000256" key="3">
    <source>
        <dbReference type="ARBA" id="ARBA00006484"/>
    </source>
</evidence>
<dbReference type="EMBL" id="FO203512">
    <property type="protein sequence ID" value="CCK76178.1"/>
    <property type="molecule type" value="Genomic_DNA"/>
</dbReference>
<dbReference type="FunFam" id="3.40.50.720:FF:000037">
    <property type="entry name" value="3-oxoacyl-[acyl-carrier-protein] reductase FabG"/>
    <property type="match status" value="1"/>
</dbReference>
<dbReference type="InterPro" id="IPR036291">
    <property type="entry name" value="NAD(P)-bd_dom_sf"/>
</dbReference>
<dbReference type="SMART" id="SM00822">
    <property type="entry name" value="PKS_KR"/>
    <property type="match status" value="1"/>
</dbReference>
<dbReference type="PANTHER" id="PTHR42879:SF2">
    <property type="entry name" value="3-OXOACYL-[ACYL-CARRIER-PROTEIN] REDUCTASE FABG"/>
    <property type="match status" value="1"/>
</dbReference>
<dbReference type="PRINTS" id="PR00080">
    <property type="entry name" value="SDRFAMILY"/>
</dbReference>
<evidence type="ECO:0000256" key="7">
    <source>
        <dbReference type="ARBA" id="ARBA00023002"/>
    </source>
</evidence>
<dbReference type="PANTHER" id="PTHR42879">
    <property type="entry name" value="3-OXOACYL-(ACYL-CARRIER-PROTEIN) REDUCTASE"/>
    <property type="match status" value="1"/>
</dbReference>
<dbReference type="CDD" id="cd05333">
    <property type="entry name" value="BKR_SDR_c"/>
    <property type="match status" value="1"/>
</dbReference>
<keyword evidence="15" id="KW-1185">Reference proteome</keyword>
<evidence type="ECO:0000256" key="10">
    <source>
        <dbReference type="PIRSR" id="PIRSR611284-1"/>
    </source>
</evidence>
<dbReference type="Gene3D" id="3.40.50.720">
    <property type="entry name" value="NAD(P)-binding Rossmann-like Domain"/>
    <property type="match status" value="1"/>
</dbReference>
<keyword evidence="6 11" id="KW-0521">NADP</keyword>
<dbReference type="KEGG" id="oai:OLEAN_C20020"/>
<sequence length="250" mass="26410">MQDEKTDKKLALVTGASRGIGKGIAESLIARGYKVVGTATSESGCDSLRKDLQVLGSEHDAFVLNIADSEQVNAAIADFLSKHGTPYVVVNNAGITRDNLFMRMKDDEWLDVINTNLSGVYRVCKSLIKPLIKARAGRIINISSIIGTTGNAGQVNYSAAKAGLEGLTRSLAQEIASRNITVNAIAPGFIATDMTDGLPENQKEAILATIPMKRMGATHEIAGSVAFLASDDAAYITGQTIHVNGGMNMG</sequence>
<dbReference type="Proteomes" id="UP000032749">
    <property type="component" value="Chromosome"/>
</dbReference>
<evidence type="ECO:0000259" key="13">
    <source>
        <dbReference type="SMART" id="SM00822"/>
    </source>
</evidence>
<evidence type="ECO:0000256" key="11">
    <source>
        <dbReference type="PIRSR" id="PIRSR611284-2"/>
    </source>
</evidence>
<evidence type="ECO:0000256" key="6">
    <source>
        <dbReference type="ARBA" id="ARBA00022857"/>
    </source>
</evidence>
<dbReference type="GO" id="GO:0004316">
    <property type="term" value="F:3-oxoacyl-[acyl-carrier-protein] reductase (NADPH) activity"/>
    <property type="evidence" value="ECO:0007669"/>
    <property type="project" value="UniProtKB-UniRule"/>
</dbReference>
<evidence type="ECO:0000313" key="15">
    <source>
        <dbReference type="Proteomes" id="UP000032749"/>
    </source>
</evidence>
<dbReference type="InterPro" id="IPR020904">
    <property type="entry name" value="Sc_DH/Rdtase_CS"/>
</dbReference>
<evidence type="ECO:0000256" key="5">
    <source>
        <dbReference type="ARBA" id="ARBA00022832"/>
    </source>
</evidence>
<dbReference type="NCBIfam" id="NF004200">
    <property type="entry name" value="PRK05653.1-5"/>
    <property type="match status" value="1"/>
</dbReference>
<comment type="catalytic activity">
    <reaction evidence="12">
        <text>a (3R)-hydroxyacyl-[ACP] + NADP(+) = a 3-oxoacyl-[ACP] + NADPH + H(+)</text>
        <dbReference type="Rhea" id="RHEA:17397"/>
        <dbReference type="Rhea" id="RHEA-COMP:9916"/>
        <dbReference type="Rhea" id="RHEA-COMP:9945"/>
        <dbReference type="ChEBI" id="CHEBI:15378"/>
        <dbReference type="ChEBI" id="CHEBI:57783"/>
        <dbReference type="ChEBI" id="CHEBI:58349"/>
        <dbReference type="ChEBI" id="CHEBI:78776"/>
        <dbReference type="ChEBI" id="CHEBI:78827"/>
        <dbReference type="EC" id="1.1.1.100"/>
    </reaction>
</comment>
<reference evidence="14 15" key="1">
    <citation type="journal article" date="2013" name="Nat. Commun.">
        <title>Genome sequence and functional genomic analysis of the oil-degrading bacterium Oleispira antarctica.</title>
        <authorList>
            <person name="Kube M."/>
            <person name="Chernikova T.N."/>
            <person name="Al-Ramahi Y."/>
            <person name="Beloqui A."/>
            <person name="Lopez-Cortez N."/>
            <person name="Guazzaroni M.E."/>
            <person name="Heipieper H.J."/>
            <person name="Klages S."/>
            <person name="Kotsyurbenko O.R."/>
            <person name="Langer I."/>
            <person name="Nechitaylo T.Y."/>
            <person name="Lunsdorf H."/>
            <person name="Fernandez M."/>
            <person name="Juarez S."/>
            <person name="Ciordia S."/>
            <person name="Singer A."/>
            <person name="Kagan O."/>
            <person name="Egorova O."/>
            <person name="Petit P.A."/>
            <person name="Stogios P."/>
            <person name="Kim Y."/>
            <person name="Tchigvintsev A."/>
            <person name="Flick R."/>
            <person name="Denaro R."/>
            <person name="Genovese M."/>
            <person name="Albar J.P."/>
            <person name="Reva O.N."/>
            <person name="Martinez-Gomariz M."/>
            <person name="Tran H."/>
            <person name="Ferrer M."/>
            <person name="Savchenko A."/>
            <person name="Yakunin A.F."/>
            <person name="Yakimov M.M."/>
            <person name="Golyshina O.V."/>
            <person name="Reinhardt R."/>
            <person name="Golyshin P.N."/>
        </authorList>
    </citation>
    <scope>NUCLEOTIDE SEQUENCE [LARGE SCALE GENOMIC DNA]</scope>
</reference>
<evidence type="ECO:0000256" key="8">
    <source>
        <dbReference type="ARBA" id="ARBA00023098"/>
    </source>
</evidence>
<feature type="binding site" evidence="11">
    <location>
        <position position="92"/>
    </location>
    <ligand>
        <name>NADP(+)</name>
        <dbReference type="ChEBI" id="CHEBI:58349"/>
    </ligand>
</feature>
<evidence type="ECO:0000313" key="14">
    <source>
        <dbReference type="EMBL" id="CCK76178.1"/>
    </source>
</evidence>
<keyword evidence="9 12" id="KW-0275">Fatty acid biosynthesis</keyword>
<proteinExistence type="inferred from homology"/>
<dbReference type="OrthoDB" id="9804774at2"/>
<dbReference type="NCBIfam" id="TIGR01830">
    <property type="entry name" value="3oxo_ACP_reduc"/>
    <property type="match status" value="1"/>
</dbReference>
<comment type="subunit">
    <text evidence="12">Homotetramer.</text>
</comment>
<dbReference type="PROSITE" id="PS00061">
    <property type="entry name" value="ADH_SHORT"/>
    <property type="match status" value="1"/>
</dbReference>
<dbReference type="NCBIfam" id="NF009466">
    <property type="entry name" value="PRK12826.1-2"/>
    <property type="match status" value="1"/>
</dbReference>
<comment type="similarity">
    <text evidence="3 12">Belongs to the short-chain dehydrogenases/reductases (SDR) family.</text>
</comment>
<dbReference type="PRINTS" id="PR00081">
    <property type="entry name" value="GDHRDH"/>
</dbReference>
<dbReference type="GO" id="GO:0030497">
    <property type="term" value="P:fatty acid elongation"/>
    <property type="evidence" value="ECO:0007669"/>
    <property type="project" value="UniProtKB-ARBA"/>
</dbReference>
<organism evidence="14 15">
    <name type="scientific">Oleispira antarctica RB-8</name>
    <dbReference type="NCBI Taxonomy" id="698738"/>
    <lineage>
        <taxon>Bacteria</taxon>
        <taxon>Pseudomonadati</taxon>
        <taxon>Pseudomonadota</taxon>
        <taxon>Gammaproteobacteria</taxon>
        <taxon>Oceanospirillales</taxon>
        <taxon>Oceanospirillaceae</taxon>
        <taxon>Oleispira</taxon>
    </lineage>
</organism>
<dbReference type="AlphaFoldDB" id="R4YSC2"/>
<evidence type="ECO:0000256" key="12">
    <source>
        <dbReference type="RuleBase" id="RU366074"/>
    </source>
</evidence>
<dbReference type="SUPFAM" id="SSF51735">
    <property type="entry name" value="NAD(P)-binding Rossmann-fold domains"/>
    <property type="match status" value="1"/>
</dbReference>
<dbReference type="NCBIfam" id="NF004197">
    <property type="entry name" value="PRK05653.1-1"/>
    <property type="match status" value="1"/>
</dbReference>
<comment type="pathway">
    <text evidence="2 12">Lipid metabolism; fatty acid biosynthesis.</text>
</comment>
<keyword evidence="8 12" id="KW-0443">Lipid metabolism</keyword>
<gene>
    <name evidence="14" type="primary">fabG</name>
    <name evidence="14" type="ORF">OLEAN_C20020</name>
</gene>
<feature type="binding site" evidence="11">
    <location>
        <begin position="157"/>
        <end position="161"/>
    </location>
    <ligand>
        <name>NADP(+)</name>
        <dbReference type="ChEBI" id="CHEBI:58349"/>
    </ligand>
</feature>
<keyword evidence="4 12" id="KW-0444">Lipid biosynthesis</keyword>
<dbReference type="InterPro" id="IPR057326">
    <property type="entry name" value="KR_dom"/>
</dbReference>
<feature type="binding site" evidence="11">
    <location>
        <position position="40"/>
    </location>
    <ligand>
        <name>NADP(+)</name>
        <dbReference type="ChEBI" id="CHEBI:58349"/>
    </ligand>
</feature>
<feature type="domain" description="Ketoreductase" evidence="13">
    <location>
        <begin position="9"/>
        <end position="188"/>
    </location>
</feature>
<dbReference type="EC" id="1.1.1.100" evidence="12"/>
<dbReference type="UniPathway" id="UPA00094"/>
<name>R4YSC2_OLEAN</name>